<protein>
    <submittedName>
        <fullName evidence="1">Uncharacterized protein</fullName>
    </submittedName>
</protein>
<sequence length="134" mass="15082">MVGKGVNKEVEKMNKRRAKESGKKGLERMEEKRIRGKERRDEEQGKDVEETGQVGKVDHRHKRVEKGDVGKRGSFVQINKDAPCLKAHQVTVKKPAPLWSDGNGGSWSDRSSCVQGDEGNLRDTFLSDALKMSY</sequence>
<gene>
    <name evidence="1" type="ORF">KUCAC02_018513</name>
</gene>
<proteinExistence type="predicted"/>
<name>A0ACB9WA44_CHAAC</name>
<dbReference type="Proteomes" id="UP001057452">
    <property type="component" value="Chromosome 17"/>
</dbReference>
<accession>A0ACB9WA44</accession>
<organism evidence="1 2">
    <name type="scientific">Chaenocephalus aceratus</name>
    <name type="common">Blackfin icefish</name>
    <name type="synonym">Chaenichthys aceratus</name>
    <dbReference type="NCBI Taxonomy" id="36190"/>
    <lineage>
        <taxon>Eukaryota</taxon>
        <taxon>Metazoa</taxon>
        <taxon>Chordata</taxon>
        <taxon>Craniata</taxon>
        <taxon>Vertebrata</taxon>
        <taxon>Euteleostomi</taxon>
        <taxon>Actinopterygii</taxon>
        <taxon>Neopterygii</taxon>
        <taxon>Teleostei</taxon>
        <taxon>Neoteleostei</taxon>
        <taxon>Acanthomorphata</taxon>
        <taxon>Eupercaria</taxon>
        <taxon>Perciformes</taxon>
        <taxon>Notothenioidei</taxon>
        <taxon>Channichthyidae</taxon>
        <taxon>Chaenocephalus</taxon>
    </lineage>
</organism>
<reference evidence="1" key="1">
    <citation type="submission" date="2022-05" db="EMBL/GenBank/DDBJ databases">
        <title>Chromosome-level genome of Chaenocephalus aceratus.</title>
        <authorList>
            <person name="Park H."/>
        </authorList>
    </citation>
    <scope>NUCLEOTIDE SEQUENCE</scope>
    <source>
        <strain evidence="1">KU_202001</strain>
    </source>
</reference>
<comment type="caution">
    <text evidence="1">The sequence shown here is derived from an EMBL/GenBank/DDBJ whole genome shotgun (WGS) entry which is preliminary data.</text>
</comment>
<dbReference type="EMBL" id="CM043801">
    <property type="protein sequence ID" value="KAI4809644.1"/>
    <property type="molecule type" value="Genomic_DNA"/>
</dbReference>
<keyword evidence="2" id="KW-1185">Reference proteome</keyword>
<evidence type="ECO:0000313" key="2">
    <source>
        <dbReference type="Proteomes" id="UP001057452"/>
    </source>
</evidence>
<evidence type="ECO:0000313" key="1">
    <source>
        <dbReference type="EMBL" id="KAI4809644.1"/>
    </source>
</evidence>